<gene>
    <name evidence="5" type="ORF">KHB02_12255</name>
</gene>
<keyword evidence="3" id="KW-0732">Signal</keyword>
<dbReference type="AlphaFoldDB" id="A0A942SXG4"/>
<evidence type="ECO:0000256" key="2">
    <source>
        <dbReference type="SAM" id="Phobius"/>
    </source>
</evidence>
<name>A0A942SXG4_9BACI</name>
<feature type="chain" id="PRO_5037022633" evidence="3">
    <location>
        <begin position="21"/>
        <end position="640"/>
    </location>
</feature>
<keyword evidence="2" id="KW-0472">Membrane</keyword>
<keyword evidence="2" id="KW-1133">Transmembrane helix</keyword>
<dbReference type="NCBIfam" id="TIGR01451">
    <property type="entry name" value="B_ant_repeat"/>
    <property type="match status" value="1"/>
</dbReference>
<comment type="caution">
    <text evidence="5">The sequence shown here is derived from an EMBL/GenBank/DDBJ whole genome shotgun (WGS) entry which is preliminary data.</text>
</comment>
<dbReference type="Pfam" id="PF01345">
    <property type="entry name" value="DUF11"/>
    <property type="match status" value="2"/>
</dbReference>
<accession>A0A942SXG4</accession>
<sequence length="640" mass="64030">MATAIGVLAAPALTAPSSRAADLSFPYVADFDDASGGTLSGDAELVGGRLRLTEDLTKQAGAWSTDDTFPADAGLEIEFDYAMYTDKDDPGADGLLLSLADGAAPQGVGAFGAALGYACRHEASQGAEEPCDLEGLPGGFAAVALDRYGNFSLPLNGSGPGAQPESVIVRGSGDGLQGYRYVAGAHAPGDVGTDGPRTRTVRVTLLPGDDGELSLTVRLEAGGGVRTVLDAVPLHGAGQAPLPETLRLGFAAGTGTHLNVHEVERLRVWQPADLAVEHDMPASAVPGAPFEYTVTARNVGINGSSPSPLEVDVPDDLEDVTWTCLAAAGSACATASGADTVAPELDLPRGGSATVTVRGRVATQAADALESTATVTPAPQLADVHEEDNVSRATAVLAEAAHVETDKSVAPSTDVEPGDELVYTVTARNRGPGAARDVGAVDDLPAALRFVGSDDGCTATGQRVNCASGASLEPGASTAFRIRVQLDPEYRGDGSDVVNVATATSPSDPDGGDESPAVSIGVIDPDGGDGGPGDGGDGGGPDGGGPGGGGPGTGGVDDGDGGTVPAGDTDDAGTAPRSRSALAYTGVDDLVLVAALAGTATAAGMVCWWLARRRARRGVAPAHAPTDDRGQPGTRTVRRP</sequence>
<dbReference type="InterPro" id="IPR051172">
    <property type="entry name" value="Chlamydia_OmcB"/>
</dbReference>
<feature type="domain" description="DUF11" evidence="4">
    <location>
        <begin position="407"/>
        <end position="518"/>
    </location>
</feature>
<organism evidence="5">
    <name type="scientific">Neobacillus citreus</name>
    <dbReference type="NCBI Taxonomy" id="2833578"/>
    <lineage>
        <taxon>Bacteria</taxon>
        <taxon>Bacillati</taxon>
        <taxon>Bacillota</taxon>
        <taxon>Bacilli</taxon>
        <taxon>Bacillales</taxon>
        <taxon>Bacillaceae</taxon>
        <taxon>Neobacillus</taxon>
    </lineage>
</organism>
<dbReference type="InterPro" id="IPR001434">
    <property type="entry name" value="OmcB-like_DUF11"/>
</dbReference>
<feature type="signal peptide" evidence="3">
    <location>
        <begin position="1"/>
        <end position="20"/>
    </location>
</feature>
<evidence type="ECO:0000256" key="1">
    <source>
        <dbReference type="SAM" id="MobiDB-lite"/>
    </source>
</evidence>
<feature type="compositionally biased region" description="Gly residues" evidence="1">
    <location>
        <begin position="528"/>
        <end position="564"/>
    </location>
</feature>
<feature type="compositionally biased region" description="Low complexity" evidence="1">
    <location>
        <begin position="565"/>
        <end position="576"/>
    </location>
</feature>
<dbReference type="Gene3D" id="2.60.40.10">
    <property type="entry name" value="Immunoglobulins"/>
    <property type="match status" value="1"/>
</dbReference>
<evidence type="ECO:0000259" key="4">
    <source>
        <dbReference type="Pfam" id="PF01345"/>
    </source>
</evidence>
<feature type="region of interest" description="Disordered" evidence="1">
    <location>
        <begin position="615"/>
        <end position="640"/>
    </location>
</feature>
<dbReference type="Gene3D" id="2.60.120.200">
    <property type="match status" value="1"/>
</dbReference>
<dbReference type="InterPro" id="IPR013320">
    <property type="entry name" value="ConA-like_dom_sf"/>
</dbReference>
<dbReference type="SUPFAM" id="SSF49899">
    <property type="entry name" value="Concanavalin A-like lectins/glucanases"/>
    <property type="match status" value="1"/>
</dbReference>
<dbReference type="PANTHER" id="PTHR34819">
    <property type="entry name" value="LARGE CYSTEINE-RICH PERIPLASMIC PROTEIN OMCB"/>
    <property type="match status" value="1"/>
</dbReference>
<dbReference type="InterPro" id="IPR047589">
    <property type="entry name" value="DUF11_rpt"/>
</dbReference>
<protein>
    <submittedName>
        <fullName evidence="5">DUF11 domain-containing protein</fullName>
    </submittedName>
</protein>
<reference evidence="5" key="1">
    <citation type="submission" date="2021-05" db="EMBL/GenBank/DDBJ databases">
        <title>Novel Bacillus species.</title>
        <authorList>
            <person name="Liu G."/>
        </authorList>
    </citation>
    <scope>NUCLEOTIDE SEQUENCE</scope>
    <source>
        <strain evidence="5">FJAT-50051</strain>
    </source>
</reference>
<proteinExistence type="predicted"/>
<dbReference type="PANTHER" id="PTHR34819:SF5">
    <property type="entry name" value="CONSERVED REPEAT DOMAIN PROTEIN"/>
    <property type="match status" value="1"/>
</dbReference>
<evidence type="ECO:0000313" key="5">
    <source>
        <dbReference type="EMBL" id="MBS4182160.1"/>
    </source>
</evidence>
<feature type="domain" description="DUF11" evidence="4">
    <location>
        <begin position="273"/>
        <end position="394"/>
    </location>
</feature>
<keyword evidence="2" id="KW-0812">Transmembrane</keyword>
<dbReference type="InterPro" id="IPR013783">
    <property type="entry name" value="Ig-like_fold"/>
</dbReference>
<feature type="region of interest" description="Disordered" evidence="1">
    <location>
        <begin position="490"/>
        <end position="576"/>
    </location>
</feature>
<evidence type="ECO:0000256" key="3">
    <source>
        <dbReference type="SAM" id="SignalP"/>
    </source>
</evidence>
<dbReference type="EMBL" id="JAGYPE010000002">
    <property type="protein sequence ID" value="MBS4182160.1"/>
    <property type="molecule type" value="Genomic_DNA"/>
</dbReference>
<feature type="transmembrane region" description="Helical" evidence="2">
    <location>
        <begin position="590"/>
        <end position="611"/>
    </location>
</feature>